<evidence type="ECO:0000256" key="12">
    <source>
        <dbReference type="SAM" id="MobiDB-lite"/>
    </source>
</evidence>
<dbReference type="AlphaFoldDB" id="A0ABD3MIL7"/>
<dbReference type="InterPro" id="IPR006195">
    <property type="entry name" value="aa-tRNA-synth_II"/>
</dbReference>
<dbReference type="FunFam" id="3.30.930.10:FF:000013">
    <property type="entry name" value="Aspartate--tRNA ligase, cytoplasmic"/>
    <property type="match status" value="1"/>
</dbReference>
<dbReference type="PROSITE" id="PS51257">
    <property type="entry name" value="PROKAR_LIPOPROTEIN"/>
    <property type="match status" value="1"/>
</dbReference>
<dbReference type="InterPro" id="IPR004364">
    <property type="entry name" value="Aa-tRNA-synt_II"/>
</dbReference>
<evidence type="ECO:0000256" key="9">
    <source>
        <dbReference type="ARBA" id="ARBA00023146"/>
    </source>
</evidence>
<dbReference type="GO" id="GO:0004815">
    <property type="term" value="F:aspartate-tRNA ligase activity"/>
    <property type="evidence" value="ECO:0007669"/>
    <property type="project" value="UniProtKB-EC"/>
</dbReference>
<dbReference type="PANTHER" id="PTHR43450:SF1">
    <property type="entry name" value="ASPARTATE--TRNA LIGASE, CYTOPLASMIC"/>
    <property type="match status" value="1"/>
</dbReference>
<keyword evidence="8" id="KW-0648">Protein biosynthesis</keyword>
<dbReference type="Gene3D" id="2.40.50.140">
    <property type="entry name" value="Nucleic acid-binding proteins"/>
    <property type="match status" value="1"/>
</dbReference>
<sequence>MPRAPQPPLAHGAALACVTLPALFLLYNIRDQTLHRPPNDPQISQPRRPLTPAVALLAAIEIEDFMFPQHLMLLLLSSAAIRRAMSGNCQCFVSAFSSSLSSISLAPNSASPSSSRSWRQRPPSSARFMSTDAAPSAGEKTEEEQAAIKAAREARKAENERKNAEKAAKKAAQAAAEEASNRIDDVTYLSASQQGTYAPMGDMSIIMSRSRSGRNFVDVGDIGGSENAKYGPGSRVWLRGRLNSIRVKGGSSFLVLRQNSFDTIQACFFKNKEDPDQSAKMIKYLKTLTTESVIDLEGTVSTADVRSCSVQDAEIVIERVHSVSRADAMLPFLVEDAARSEKEVEESQNTDRPFPRLGQELRLDNRWLDLRAPANNAIMRVQSAVCQLFRESLYSQGFVEIHTPKIIAGESESGAGVFTTDYFGTTACLAQSPQLYKQMAISSDLDRVFEIGPVFRAENSNTRRHLCEFTGLDLEMAINEHYMETLEVVHKMFKHIFVNLESRWGRELAVIRTQYDSEPITFTDEPCVLHWPEAMDILRDRGFDVGDGLNDLTGAQELALGAAVKEKYGTDFFMLDKYPSNIRPFYTMPDPADDRFSNSYDMFIRGQEICSGAQRCHDPELVTRIIEKKGIEIGDGLRTYIESFRHGVSPHAGAGIGLERVVFLYLGLDNVRKASMFPRDPNRCTP</sequence>
<dbReference type="InterPro" id="IPR012340">
    <property type="entry name" value="NA-bd_OB-fold"/>
</dbReference>
<organism evidence="14 15">
    <name type="scientific">Stephanodiscus triporus</name>
    <dbReference type="NCBI Taxonomy" id="2934178"/>
    <lineage>
        <taxon>Eukaryota</taxon>
        <taxon>Sar</taxon>
        <taxon>Stramenopiles</taxon>
        <taxon>Ochrophyta</taxon>
        <taxon>Bacillariophyta</taxon>
        <taxon>Coscinodiscophyceae</taxon>
        <taxon>Thalassiosirophycidae</taxon>
        <taxon>Stephanodiscales</taxon>
        <taxon>Stephanodiscaceae</taxon>
        <taxon>Stephanodiscus</taxon>
    </lineage>
</organism>
<evidence type="ECO:0000313" key="14">
    <source>
        <dbReference type="EMBL" id="KAL3763940.1"/>
    </source>
</evidence>
<dbReference type="NCBIfam" id="TIGR00458">
    <property type="entry name" value="aspS_nondisc"/>
    <property type="match status" value="1"/>
</dbReference>
<comment type="similarity">
    <text evidence="2">Belongs to the class-II aminoacyl-tRNA synthetase family. Type 2 subfamily.</text>
</comment>
<comment type="catalytic activity">
    <reaction evidence="11">
        <text>tRNA(Asp) + L-aspartate + ATP = L-aspartyl-tRNA(Asp) + AMP + diphosphate</text>
        <dbReference type="Rhea" id="RHEA:19649"/>
        <dbReference type="Rhea" id="RHEA-COMP:9660"/>
        <dbReference type="Rhea" id="RHEA-COMP:9678"/>
        <dbReference type="ChEBI" id="CHEBI:29991"/>
        <dbReference type="ChEBI" id="CHEBI:30616"/>
        <dbReference type="ChEBI" id="CHEBI:33019"/>
        <dbReference type="ChEBI" id="CHEBI:78442"/>
        <dbReference type="ChEBI" id="CHEBI:78516"/>
        <dbReference type="ChEBI" id="CHEBI:456215"/>
        <dbReference type="EC" id="6.1.1.12"/>
    </reaction>
</comment>
<reference evidence="14 15" key="1">
    <citation type="submission" date="2024-10" db="EMBL/GenBank/DDBJ databases">
        <title>Updated reference genomes for cyclostephanoid diatoms.</title>
        <authorList>
            <person name="Roberts W.R."/>
            <person name="Alverson A.J."/>
        </authorList>
    </citation>
    <scope>NUCLEOTIDE SEQUENCE [LARGE SCALE GENOMIC DNA]</scope>
    <source>
        <strain evidence="14 15">AJA276-08</strain>
    </source>
</reference>
<name>A0ABD3MIL7_9STRA</name>
<comment type="caution">
    <text evidence="14">The sequence shown here is derived from an EMBL/GenBank/DDBJ whole genome shotgun (WGS) entry which is preliminary data.</text>
</comment>
<keyword evidence="9" id="KW-0030">Aminoacyl-tRNA synthetase</keyword>
<dbReference type="NCBIfam" id="NF003483">
    <property type="entry name" value="PRK05159.1"/>
    <property type="match status" value="1"/>
</dbReference>
<keyword evidence="15" id="KW-1185">Reference proteome</keyword>
<dbReference type="Pfam" id="PF01336">
    <property type="entry name" value="tRNA_anti-codon"/>
    <property type="match status" value="1"/>
</dbReference>
<evidence type="ECO:0000313" key="15">
    <source>
        <dbReference type="Proteomes" id="UP001530315"/>
    </source>
</evidence>
<keyword evidence="7" id="KW-0067">ATP-binding</keyword>
<evidence type="ECO:0000256" key="7">
    <source>
        <dbReference type="ARBA" id="ARBA00022840"/>
    </source>
</evidence>
<dbReference type="PROSITE" id="PS50862">
    <property type="entry name" value="AA_TRNA_LIGASE_II"/>
    <property type="match status" value="1"/>
</dbReference>
<dbReference type="EMBL" id="JALLAZ020001788">
    <property type="protein sequence ID" value="KAL3763940.1"/>
    <property type="molecule type" value="Genomic_DNA"/>
</dbReference>
<dbReference type="EC" id="6.1.1.12" evidence="3"/>
<keyword evidence="6" id="KW-0547">Nucleotide-binding</keyword>
<dbReference type="InterPro" id="IPR002312">
    <property type="entry name" value="Asp/Asn-tRNA-synth_IIb"/>
</dbReference>
<protein>
    <recommendedName>
        <fullName evidence="3">aspartate--tRNA ligase</fullName>
        <ecNumber evidence="3">6.1.1.12</ecNumber>
    </recommendedName>
    <alternativeName>
        <fullName evidence="10">Aspartyl-tRNA synthetase</fullName>
    </alternativeName>
</protein>
<dbReference type="HAMAP" id="MF_02075">
    <property type="entry name" value="Asp_tRNA_synth_type2"/>
    <property type="match status" value="1"/>
</dbReference>
<evidence type="ECO:0000256" key="2">
    <source>
        <dbReference type="ARBA" id="ARBA00005312"/>
    </source>
</evidence>
<evidence type="ECO:0000256" key="5">
    <source>
        <dbReference type="ARBA" id="ARBA00022598"/>
    </source>
</evidence>
<evidence type="ECO:0000256" key="6">
    <source>
        <dbReference type="ARBA" id="ARBA00022741"/>
    </source>
</evidence>
<dbReference type="GO" id="GO:0006412">
    <property type="term" value="P:translation"/>
    <property type="evidence" value="ECO:0007669"/>
    <property type="project" value="UniProtKB-KW"/>
</dbReference>
<dbReference type="Proteomes" id="UP001530315">
    <property type="component" value="Unassembled WGS sequence"/>
</dbReference>
<dbReference type="PANTHER" id="PTHR43450">
    <property type="entry name" value="ASPARTYL-TRNA SYNTHETASE"/>
    <property type="match status" value="1"/>
</dbReference>
<dbReference type="Pfam" id="PF00152">
    <property type="entry name" value="tRNA-synt_2"/>
    <property type="match status" value="1"/>
</dbReference>
<evidence type="ECO:0000256" key="11">
    <source>
        <dbReference type="ARBA" id="ARBA00047904"/>
    </source>
</evidence>
<feature type="domain" description="Aminoacyl-transfer RNA synthetases class-II family profile" evidence="13">
    <location>
        <begin position="379"/>
        <end position="678"/>
    </location>
</feature>
<dbReference type="GO" id="GO:0005737">
    <property type="term" value="C:cytoplasm"/>
    <property type="evidence" value="ECO:0007669"/>
    <property type="project" value="UniProtKB-SubCell"/>
</dbReference>
<dbReference type="CDD" id="cd04320">
    <property type="entry name" value="AspRS_cyto_N"/>
    <property type="match status" value="1"/>
</dbReference>
<dbReference type="GO" id="GO:0005524">
    <property type="term" value="F:ATP binding"/>
    <property type="evidence" value="ECO:0007669"/>
    <property type="project" value="UniProtKB-KW"/>
</dbReference>
<feature type="compositionally biased region" description="Basic and acidic residues" evidence="12">
    <location>
        <begin position="150"/>
        <end position="168"/>
    </location>
</feature>
<dbReference type="InterPro" id="IPR004523">
    <property type="entry name" value="Asp-tRNA_synthase_2"/>
</dbReference>
<evidence type="ECO:0000256" key="1">
    <source>
        <dbReference type="ARBA" id="ARBA00004496"/>
    </source>
</evidence>
<feature type="region of interest" description="Disordered" evidence="12">
    <location>
        <begin position="107"/>
        <end position="173"/>
    </location>
</feature>
<dbReference type="InterPro" id="IPR004365">
    <property type="entry name" value="NA-bd_OB_tRNA"/>
</dbReference>
<dbReference type="Gene3D" id="3.30.930.10">
    <property type="entry name" value="Bira Bifunctional Protein, Domain 2"/>
    <property type="match status" value="1"/>
</dbReference>
<evidence type="ECO:0000256" key="8">
    <source>
        <dbReference type="ARBA" id="ARBA00022917"/>
    </source>
</evidence>
<dbReference type="PRINTS" id="PR01042">
    <property type="entry name" value="TRNASYNTHASP"/>
</dbReference>
<proteinExistence type="inferred from homology"/>
<comment type="subcellular location">
    <subcellularLocation>
        <location evidence="1">Cytoplasm</location>
    </subcellularLocation>
</comment>
<feature type="compositionally biased region" description="Low complexity" evidence="12">
    <location>
        <begin position="107"/>
        <end position="127"/>
    </location>
</feature>
<evidence type="ECO:0000256" key="10">
    <source>
        <dbReference type="ARBA" id="ARBA00033155"/>
    </source>
</evidence>
<gene>
    <name evidence="14" type="ORF">ACHAW5_008378</name>
</gene>
<evidence type="ECO:0000259" key="13">
    <source>
        <dbReference type="PROSITE" id="PS50862"/>
    </source>
</evidence>
<accession>A0ABD3MIL7</accession>
<dbReference type="SUPFAM" id="SSF50249">
    <property type="entry name" value="Nucleic acid-binding proteins"/>
    <property type="match status" value="1"/>
</dbReference>
<dbReference type="SUPFAM" id="SSF55681">
    <property type="entry name" value="Class II aaRS and biotin synthetases"/>
    <property type="match status" value="1"/>
</dbReference>
<dbReference type="InterPro" id="IPR045864">
    <property type="entry name" value="aa-tRNA-synth_II/BPL/LPL"/>
</dbReference>
<keyword evidence="4" id="KW-0963">Cytoplasm</keyword>
<keyword evidence="5" id="KW-0436">Ligase</keyword>
<evidence type="ECO:0000256" key="4">
    <source>
        <dbReference type="ARBA" id="ARBA00022490"/>
    </source>
</evidence>
<dbReference type="CDD" id="cd00776">
    <property type="entry name" value="AsxRS_core"/>
    <property type="match status" value="1"/>
</dbReference>
<evidence type="ECO:0000256" key="3">
    <source>
        <dbReference type="ARBA" id="ARBA00012841"/>
    </source>
</evidence>